<feature type="compositionally biased region" description="Polar residues" evidence="2">
    <location>
        <begin position="130"/>
        <end position="143"/>
    </location>
</feature>
<dbReference type="Proteomes" id="UP000030108">
    <property type="component" value="Unassembled WGS sequence"/>
</dbReference>
<accession>X8JC06</accession>
<feature type="coiled-coil region" evidence="1">
    <location>
        <begin position="262"/>
        <end position="289"/>
    </location>
</feature>
<feature type="compositionally biased region" description="Polar residues" evidence="2">
    <location>
        <begin position="86"/>
        <end position="96"/>
    </location>
</feature>
<feature type="compositionally biased region" description="Acidic residues" evidence="2">
    <location>
        <begin position="59"/>
        <end position="77"/>
    </location>
</feature>
<dbReference type="AlphaFoldDB" id="X8JC06"/>
<feature type="non-terminal residue" evidence="3">
    <location>
        <position position="635"/>
    </location>
</feature>
<evidence type="ECO:0000256" key="2">
    <source>
        <dbReference type="SAM" id="MobiDB-lite"/>
    </source>
</evidence>
<organism evidence="3 4">
    <name type="scientific">Rhizoctonia solani AG-3 Rhs1AP</name>
    <dbReference type="NCBI Taxonomy" id="1086054"/>
    <lineage>
        <taxon>Eukaryota</taxon>
        <taxon>Fungi</taxon>
        <taxon>Dikarya</taxon>
        <taxon>Basidiomycota</taxon>
        <taxon>Agaricomycotina</taxon>
        <taxon>Agaricomycetes</taxon>
        <taxon>Cantharellales</taxon>
        <taxon>Ceratobasidiaceae</taxon>
        <taxon>Rhizoctonia</taxon>
    </lineage>
</organism>
<feature type="compositionally biased region" description="Pro residues" evidence="2">
    <location>
        <begin position="490"/>
        <end position="499"/>
    </location>
</feature>
<feature type="compositionally biased region" description="Polar residues" evidence="2">
    <location>
        <begin position="33"/>
        <end position="43"/>
    </location>
</feature>
<name>X8JC06_9AGAM</name>
<evidence type="ECO:0000256" key="1">
    <source>
        <dbReference type="SAM" id="Coils"/>
    </source>
</evidence>
<feature type="region of interest" description="Disordered" evidence="2">
    <location>
        <begin position="432"/>
        <end position="499"/>
    </location>
</feature>
<gene>
    <name evidence="3" type="ORF">RSOL_365280</name>
</gene>
<feature type="region of interest" description="Disordered" evidence="2">
    <location>
        <begin position="574"/>
        <end position="627"/>
    </location>
</feature>
<sequence length="635" mass="70880">MGRSRYIPESSRRVDGIRKPLQPQGLQSRKENVANSDDMNASAPSAEAEEYGSVSLSEPEPEPEPESELESEPEPEPSLESKSSQVHRQTATTFSSEEIDAMPCEDLVRNFKAFQQAIIGDKTEEESSDRTSTNQAQSSNNPAPVNLSEQERHLALVTHTRKSFCIITDMKDGSVVRAMNKDADGVIQYWTTNEHGIKILTPAWEAGFHVNWKVWGERFLNQCRAEEEMPDLARDYLKTVPDATFLKTLKDVAWKTYAACGRQAAQGTLEQSQAAKKQKNRQNNRIRTKAIQRARASQGTCVDSGLPEFEFLYRPRAQSLPVPDTSNSSQEVVRVPSFISDQALAIKQSLDLKAGSKSSKPLVYVKVDVPVTQLDSNHVWPEWAISETWKQSHSDEYNKSMHLIDPDRTVMPDVSALTNRYKAPLRTYLPAMPPGMELPDNHSHQSRTPAPVHEEGLEPPVNLPLPERPSSPVAPVSTEESQAGGERPLLPQPRPRPPPMAQDLAVRNFEPYERQLNNGYYVDGTFVAAPSSPNSSALTPTQAFGMPLGKLISFHWELLLMYLIDPLDLGPVVSPPTPGQKRTVEGSEPTPKRQKKETSTVPPRRSMRLLNTQVDEEEKTLEGGGKRKVVLKFRK</sequence>
<feature type="region of interest" description="Disordered" evidence="2">
    <location>
        <begin position="1"/>
        <end position="99"/>
    </location>
</feature>
<dbReference type="EMBL" id="JATN01000319">
    <property type="protein sequence ID" value="EUC60786.1"/>
    <property type="molecule type" value="Genomic_DNA"/>
</dbReference>
<feature type="region of interest" description="Disordered" evidence="2">
    <location>
        <begin position="120"/>
        <end position="145"/>
    </location>
</feature>
<evidence type="ECO:0000313" key="4">
    <source>
        <dbReference type="Proteomes" id="UP000030108"/>
    </source>
</evidence>
<comment type="caution">
    <text evidence="3">The sequence shown here is derived from an EMBL/GenBank/DDBJ whole genome shotgun (WGS) entry which is preliminary data.</text>
</comment>
<protein>
    <submittedName>
        <fullName evidence="3">Uncharacterized protein</fullName>
    </submittedName>
</protein>
<reference evidence="4" key="1">
    <citation type="journal article" date="2014" name="Genome Announc.">
        <title>Draft genome sequence of the plant-pathogenic soil fungus Rhizoctonia solani anastomosis group 3 strain Rhs1AP.</title>
        <authorList>
            <person name="Cubeta M.A."/>
            <person name="Thomas E."/>
            <person name="Dean R.A."/>
            <person name="Jabaji S."/>
            <person name="Neate S.M."/>
            <person name="Tavantzis S."/>
            <person name="Toda T."/>
            <person name="Vilgalys R."/>
            <person name="Bharathan N."/>
            <person name="Fedorova-Abrams N."/>
            <person name="Pakala S.B."/>
            <person name="Pakala S.M."/>
            <person name="Zafar N."/>
            <person name="Joardar V."/>
            <person name="Losada L."/>
            <person name="Nierman W.C."/>
        </authorList>
    </citation>
    <scope>NUCLEOTIDE SEQUENCE [LARGE SCALE GENOMIC DNA]</scope>
    <source>
        <strain evidence="4">AG-3</strain>
    </source>
</reference>
<proteinExistence type="predicted"/>
<keyword evidence="1" id="KW-0175">Coiled coil</keyword>
<evidence type="ECO:0000313" key="3">
    <source>
        <dbReference type="EMBL" id="EUC60786.1"/>
    </source>
</evidence>